<keyword evidence="2" id="KW-1185">Reference proteome</keyword>
<reference evidence="2" key="1">
    <citation type="journal article" date="2005" name="Nature">
        <title>Sequencing of Aspergillus nidulans and comparative analysis with A. fumigatus and A. oryzae.</title>
        <authorList>
            <person name="Galagan J.E."/>
            <person name="Calvo S.E."/>
            <person name="Cuomo C."/>
            <person name="Ma L.J."/>
            <person name="Wortman J.R."/>
            <person name="Batzoglou S."/>
            <person name="Lee S.I."/>
            <person name="Basturkmen M."/>
            <person name="Spevak C.C."/>
            <person name="Clutterbuck J."/>
            <person name="Kapitonov V."/>
            <person name="Jurka J."/>
            <person name="Scazzocchio C."/>
            <person name="Farman M."/>
            <person name="Butler J."/>
            <person name="Purcell S."/>
            <person name="Harris S."/>
            <person name="Braus G.H."/>
            <person name="Draht O."/>
            <person name="Busch S."/>
            <person name="D'Enfert C."/>
            <person name="Bouchier C."/>
            <person name="Goldman G.H."/>
            <person name="Bell-Pedersen D."/>
            <person name="Griffiths-Jones S."/>
            <person name="Doonan J.H."/>
            <person name="Yu J."/>
            <person name="Vienken K."/>
            <person name="Pain A."/>
            <person name="Freitag M."/>
            <person name="Selker E.U."/>
            <person name="Archer D.B."/>
            <person name="Penalva M.A."/>
            <person name="Oakley B.R."/>
            <person name="Momany M."/>
            <person name="Tanaka T."/>
            <person name="Kumagai T."/>
            <person name="Asai K."/>
            <person name="Machida M."/>
            <person name="Nierman W.C."/>
            <person name="Denning D.W."/>
            <person name="Caddick M."/>
            <person name="Hynes M."/>
            <person name="Paoletti M."/>
            <person name="Fischer R."/>
            <person name="Miller B."/>
            <person name="Dyer P."/>
            <person name="Sachs M.S."/>
            <person name="Osmani S.A."/>
            <person name="Birren B.W."/>
        </authorList>
    </citation>
    <scope>NUCLEOTIDE SEQUENCE [LARGE SCALE GENOMIC DNA]</scope>
    <source>
        <strain evidence="2">FGSC A4 / ATCC 38163 / CBS 112.46 / NRRL 194 / M139</strain>
    </source>
</reference>
<dbReference type="KEGG" id="ani:ANIA_11336"/>
<name>C8VNP9_EMENI</name>
<accession>C8VNP9</accession>
<proteinExistence type="predicted"/>
<dbReference type="GeneID" id="74896937"/>
<evidence type="ECO:0000313" key="1">
    <source>
        <dbReference type="EMBL" id="CBF86751.1"/>
    </source>
</evidence>
<protein>
    <submittedName>
        <fullName evidence="1">Uncharacterized protein</fullName>
    </submittedName>
</protein>
<dbReference type="RefSeq" id="XP_050468876.1">
    <property type="nucleotide sequence ID" value="XM_050613034.1"/>
</dbReference>
<evidence type="ECO:0000313" key="2">
    <source>
        <dbReference type="Proteomes" id="UP000000560"/>
    </source>
</evidence>
<gene>
    <name evidence="1" type="ORF">ANIA_11336</name>
</gene>
<dbReference type="EMBL" id="BN001307">
    <property type="protein sequence ID" value="CBF86751.1"/>
    <property type="molecule type" value="Genomic_DNA"/>
</dbReference>
<organism evidence="1 2">
    <name type="scientific">Emericella nidulans (strain FGSC A4 / ATCC 38163 / CBS 112.46 / NRRL 194 / M139)</name>
    <name type="common">Aspergillus nidulans</name>
    <dbReference type="NCBI Taxonomy" id="227321"/>
    <lineage>
        <taxon>Eukaryota</taxon>
        <taxon>Fungi</taxon>
        <taxon>Dikarya</taxon>
        <taxon>Ascomycota</taxon>
        <taxon>Pezizomycotina</taxon>
        <taxon>Eurotiomycetes</taxon>
        <taxon>Eurotiomycetidae</taxon>
        <taxon>Eurotiales</taxon>
        <taxon>Aspergillaceae</taxon>
        <taxon>Aspergillus</taxon>
        <taxon>Aspergillus subgen. Nidulantes</taxon>
    </lineage>
</organism>
<dbReference type="AlphaFoldDB" id="C8VNP9"/>
<dbReference type="HOGENOM" id="CLU_3032321_0_0_1"/>
<reference evidence="2" key="2">
    <citation type="journal article" date="2009" name="Fungal Genet. Biol.">
        <title>The 2008 update of the Aspergillus nidulans genome annotation: a community effort.</title>
        <authorList>
            <person name="Wortman J.R."/>
            <person name="Gilsenan J.M."/>
            <person name="Joardar V."/>
            <person name="Deegan J."/>
            <person name="Clutterbuck J."/>
            <person name="Andersen M.R."/>
            <person name="Archer D."/>
            <person name="Bencina M."/>
            <person name="Braus G."/>
            <person name="Coutinho P."/>
            <person name="von Dohren H."/>
            <person name="Doonan J."/>
            <person name="Driessen A.J."/>
            <person name="Durek P."/>
            <person name="Espeso E."/>
            <person name="Fekete E."/>
            <person name="Flipphi M."/>
            <person name="Estrada C.G."/>
            <person name="Geysens S."/>
            <person name="Goldman G."/>
            <person name="de Groot P.W."/>
            <person name="Hansen K."/>
            <person name="Harris S.D."/>
            <person name="Heinekamp T."/>
            <person name="Helmstaedt K."/>
            <person name="Henrissat B."/>
            <person name="Hofmann G."/>
            <person name="Homan T."/>
            <person name="Horio T."/>
            <person name="Horiuchi H."/>
            <person name="James S."/>
            <person name="Jones M."/>
            <person name="Karaffa L."/>
            <person name="Karanyi Z."/>
            <person name="Kato M."/>
            <person name="Keller N."/>
            <person name="Kelly D.E."/>
            <person name="Kiel J.A."/>
            <person name="Kim J.M."/>
            <person name="van der Klei I.J."/>
            <person name="Klis F.M."/>
            <person name="Kovalchuk A."/>
            <person name="Krasevec N."/>
            <person name="Kubicek C.P."/>
            <person name="Liu B."/>
            <person name="Maccabe A."/>
            <person name="Meyer V."/>
            <person name="Mirabito P."/>
            <person name="Miskei M."/>
            <person name="Mos M."/>
            <person name="Mullins J."/>
            <person name="Nelson D.R."/>
            <person name="Nielsen J."/>
            <person name="Oakley B.R."/>
            <person name="Osmani S.A."/>
            <person name="Pakula T."/>
            <person name="Paszewski A."/>
            <person name="Paulsen I."/>
            <person name="Pilsyk S."/>
            <person name="Pocsi I."/>
            <person name="Punt P.J."/>
            <person name="Ram A.F."/>
            <person name="Ren Q."/>
            <person name="Robellet X."/>
            <person name="Robson G."/>
            <person name="Seiboth B."/>
            <person name="van Solingen P."/>
            <person name="Specht T."/>
            <person name="Sun J."/>
            <person name="Taheri-Talesh N."/>
            <person name="Takeshita N."/>
            <person name="Ussery D."/>
            <person name="vanKuyk P.A."/>
            <person name="Visser H."/>
            <person name="van de Vondervoort P.J."/>
            <person name="de Vries R.P."/>
            <person name="Walton J."/>
            <person name="Xiang X."/>
            <person name="Xiong Y."/>
            <person name="Zeng A.P."/>
            <person name="Brandt B.W."/>
            <person name="Cornell M.J."/>
            <person name="van den Hondel C.A."/>
            <person name="Visser J."/>
            <person name="Oliver S.G."/>
            <person name="Turner G."/>
        </authorList>
    </citation>
    <scope>GENOME REANNOTATION</scope>
    <source>
        <strain evidence="2">FGSC A4 / ATCC 38163 / CBS 112.46 / NRRL 194 / M139</strain>
    </source>
</reference>
<sequence length="55" mass="6121">MAVLFQVSRGFFLNKLTKTAKVSVAYLTTRILNPEDVSLFVRLPETPVVDHAVGM</sequence>
<dbReference type="Proteomes" id="UP000000560">
    <property type="component" value="Chromosome VII"/>
</dbReference>
<dbReference type="InParanoid" id="C8VNP9"/>